<dbReference type="OrthoDB" id="370976at2"/>
<evidence type="ECO:0000313" key="3">
    <source>
        <dbReference type="Proteomes" id="UP000199394"/>
    </source>
</evidence>
<dbReference type="EMBL" id="FNRK01000009">
    <property type="protein sequence ID" value="SEA41217.1"/>
    <property type="molecule type" value="Genomic_DNA"/>
</dbReference>
<dbReference type="PROSITE" id="PS51094">
    <property type="entry name" value="PTS_EIIA_TYPE_2"/>
    <property type="match status" value="1"/>
</dbReference>
<dbReference type="InterPro" id="IPR016152">
    <property type="entry name" value="PTrfase/Anion_transptr"/>
</dbReference>
<dbReference type="SUPFAM" id="SSF55804">
    <property type="entry name" value="Phoshotransferase/anion transport protein"/>
    <property type="match status" value="1"/>
</dbReference>
<feature type="domain" description="PTS EIIA type-2" evidence="1">
    <location>
        <begin position="6"/>
        <end position="153"/>
    </location>
</feature>
<dbReference type="Gene3D" id="3.40.930.10">
    <property type="entry name" value="Mannitol-specific EII, Chain A"/>
    <property type="match status" value="1"/>
</dbReference>
<dbReference type="InterPro" id="IPR002178">
    <property type="entry name" value="PTS_EIIA_type-2_dom"/>
</dbReference>
<proteinExistence type="predicted"/>
<evidence type="ECO:0000313" key="2">
    <source>
        <dbReference type="EMBL" id="SEA41217.1"/>
    </source>
</evidence>
<protein>
    <submittedName>
        <fullName evidence="2">PTS system IIA component, Gat family</fullName>
    </submittedName>
</protein>
<reference evidence="2 3" key="1">
    <citation type="submission" date="2016-10" db="EMBL/GenBank/DDBJ databases">
        <authorList>
            <person name="de Groot N.N."/>
        </authorList>
    </citation>
    <scope>NUCLEOTIDE SEQUENCE [LARGE SCALE GENOMIC DNA]</scope>
    <source>
        <strain evidence="2 3">SR12</strain>
    </source>
</reference>
<name>A0A1H4AZJ3_9FIRM</name>
<dbReference type="InterPro" id="IPR051541">
    <property type="entry name" value="PTS_SugarTrans_NitroReg"/>
</dbReference>
<dbReference type="Pfam" id="PF00359">
    <property type="entry name" value="PTS_EIIA_2"/>
    <property type="match status" value="1"/>
</dbReference>
<sequence length="153" mass="16924">MENSIGMLKEALIYMDLEAEDKFDALKTMAEDFVKQGYGKASFTEAVLEREKNFATGIPTETIGVAIPHADPIHVADKALGIAILKKPVDFVILGDDTATVPVEMIFMIATNEPDGHIETLQKLMEIFQNSELLGQIRQAKNKEAVLEIFSQI</sequence>
<accession>A0A1H4AZJ3</accession>
<dbReference type="RefSeq" id="WP_090306841.1">
    <property type="nucleotide sequence ID" value="NZ_FNRK01000009.1"/>
</dbReference>
<dbReference type="PANTHER" id="PTHR47738">
    <property type="entry name" value="PTS SYSTEM FRUCTOSE-LIKE EIIA COMPONENT-RELATED"/>
    <property type="match status" value="1"/>
</dbReference>
<dbReference type="STRING" id="81409.SAMN04515656_109110"/>
<dbReference type="PANTHER" id="PTHR47738:SF3">
    <property type="entry name" value="PHOSPHOTRANSFERASE SYSTEM MANNITOL_FRUCTOSE-SPECIFIC IIA DOMAIN CONTAINING PROTEIN"/>
    <property type="match status" value="1"/>
</dbReference>
<dbReference type="AlphaFoldDB" id="A0A1H4AZJ3"/>
<gene>
    <name evidence="2" type="ORF">SAMN04515656_109110</name>
</gene>
<dbReference type="CDD" id="cd00211">
    <property type="entry name" value="PTS_IIA_fru"/>
    <property type="match status" value="1"/>
</dbReference>
<organism evidence="2 3">
    <name type="scientific">Eubacterium aggregans</name>
    <dbReference type="NCBI Taxonomy" id="81409"/>
    <lineage>
        <taxon>Bacteria</taxon>
        <taxon>Bacillati</taxon>
        <taxon>Bacillota</taxon>
        <taxon>Clostridia</taxon>
        <taxon>Eubacteriales</taxon>
        <taxon>Eubacteriaceae</taxon>
        <taxon>Eubacterium</taxon>
    </lineage>
</organism>
<evidence type="ECO:0000259" key="1">
    <source>
        <dbReference type="PROSITE" id="PS51094"/>
    </source>
</evidence>
<dbReference type="Proteomes" id="UP000199394">
    <property type="component" value="Unassembled WGS sequence"/>
</dbReference>
<keyword evidence="3" id="KW-1185">Reference proteome</keyword>